<evidence type="ECO:0000256" key="1">
    <source>
        <dbReference type="SAM" id="MobiDB-lite"/>
    </source>
</evidence>
<feature type="region of interest" description="Disordered" evidence="1">
    <location>
        <begin position="1"/>
        <end position="46"/>
    </location>
</feature>
<evidence type="ECO:0000313" key="3">
    <source>
        <dbReference type="Proteomes" id="UP000095192"/>
    </source>
</evidence>
<protein>
    <submittedName>
        <fullName evidence="2">Uncharacterized protein</fullName>
    </submittedName>
</protein>
<feature type="compositionally biased region" description="Basic and acidic residues" evidence="1">
    <location>
        <begin position="1"/>
        <end position="10"/>
    </location>
</feature>
<accession>A0A1D3CVF2</accession>
<keyword evidence="3" id="KW-1185">Reference proteome</keyword>
<dbReference type="VEuPathDB" id="ToxoDB:cyc_02555"/>
<dbReference type="EMBL" id="JROU02001807">
    <property type="protein sequence ID" value="OEH75178.1"/>
    <property type="molecule type" value="Genomic_DNA"/>
</dbReference>
<reference evidence="2 3" key="1">
    <citation type="journal article" date="2016" name="BMC Genomics">
        <title>Comparative genomics reveals Cyclospora cayetanensis possesses coccidia-like metabolism and invasion components but unique surface antigens.</title>
        <authorList>
            <person name="Liu S."/>
            <person name="Wang L."/>
            <person name="Zheng H."/>
            <person name="Xu Z."/>
            <person name="Roellig D.M."/>
            <person name="Li N."/>
            <person name="Frace M.A."/>
            <person name="Tang K."/>
            <person name="Arrowood M.J."/>
            <person name="Moss D.M."/>
            <person name="Zhang L."/>
            <person name="Feng Y."/>
            <person name="Xiao L."/>
        </authorList>
    </citation>
    <scope>NUCLEOTIDE SEQUENCE [LARGE SCALE GENOMIC DNA]</scope>
    <source>
        <strain evidence="2 3">CHN_HEN01</strain>
    </source>
</reference>
<dbReference type="Proteomes" id="UP000095192">
    <property type="component" value="Unassembled WGS sequence"/>
</dbReference>
<name>A0A1D3CVF2_9EIME</name>
<dbReference type="AlphaFoldDB" id="A0A1D3CVF2"/>
<proteinExistence type="predicted"/>
<comment type="caution">
    <text evidence="2">The sequence shown here is derived from an EMBL/GenBank/DDBJ whole genome shotgun (WGS) entry which is preliminary data.</text>
</comment>
<organism evidence="2 3">
    <name type="scientific">Cyclospora cayetanensis</name>
    <dbReference type="NCBI Taxonomy" id="88456"/>
    <lineage>
        <taxon>Eukaryota</taxon>
        <taxon>Sar</taxon>
        <taxon>Alveolata</taxon>
        <taxon>Apicomplexa</taxon>
        <taxon>Conoidasida</taxon>
        <taxon>Coccidia</taxon>
        <taxon>Eucoccidiorida</taxon>
        <taxon>Eimeriorina</taxon>
        <taxon>Eimeriidae</taxon>
        <taxon>Cyclospora</taxon>
    </lineage>
</organism>
<sequence length="112" mass="12172">MGKERRKERNGWALTTDGHTQRAAPTARGEATGANSQGSHADLSKREERQYLVLKQLYAKEQQKRGGTEMGDGQTAPCEQRQLAEVARGRQLGVSSTDGSLSKVLGASIRFA</sequence>
<gene>
    <name evidence="2" type="ORF">cyc_02555</name>
</gene>
<dbReference type="InParanoid" id="A0A1D3CVF2"/>
<evidence type="ECO:0000313" key="2">
    <source>
        <dbReference type="EMBL" id="OEH75178.1"/>
    </source>
</evidence>